<gene>
    <name evidence="2" type="ORF">A1507_00280</name>
</gene>
<reference evidence="2 3" key="1">
    <citation type="submission" date="2016-03" db="EMBL/GenBank/DDBJ databases">
        <authorList>
            <person name="Ploux O."/>
        </authorList>
    </citation>
    <scope>NUCLEOTIDE SEQUENCE [LARGE SCALE GENOMIC DNA]</scope>
    <source>
        <strain evidence="2 3">R-45378</strain>
    </source>
</reference>
<keyword evidence="1" id="KW-0812">Transmembrane</keyword>
<evidence type="ECO:0000313" key="2">
    <source>
        <dbReference type="EMBL" id="OAI19135.1"/>
    </source>
</evidence>
<dbReference type="RefSeq" id="WP_064039721.1">
    <property type="nucleotide sequence ID" value="NZ_LUUJ01000052.1"/>
</dbReference>
<dbReference type="OrthoDB" id="5569572at2"/>
<proteinExistence type="predicted"/>
<accession>A0A177NMG8</accession>
<keyword evidence="1" id="KW-1133">Transmembrane helix</keyword>
<dbReference type="Proteomes" id="UP000077857">
    <property type="component" value="Unassembled WGS sequence"/>
</dbReference>
<feature type="transmembrane region" description="Helical" evidence="1">
    <location>
        <begin position="49"/>
        <end position="74"/>
    </location>
</feature>
<evidence type="ECO:0000313" key="3">
    <source>
        <dbReference type="Proteomes" id="UP000077857"/>
    </source>
</evidence>
<dbReference type="EMBL" id="LUUJ01000052">
    <property type="protein sequence ID" value="OAI19135.1"/>
    <property type="molecule type" value="Genomic_DNA"/>
</dbReference>
<name>A0A177NMG8_9GAMM</name>
<feature type="transmembrane region" description="Helical" evidence="1">
    <location>
        <begin position="24"/>
        <end position="43"/>
    </location>
</feature>
<protein>
    <submittedName>
        <fullName evidence="2">Uncharacterized protein</fullName>
    </submittedName>
</protein>
<evidence type="ECO:0000256" key="1">
    <source>
        <dbReference type="SAM" id="Phobius"/>
    </source>
</evidence>
<comment type="caution">
    <text evidence="2">The sequence shown here is derived from an EMBL/GenBank/DDBJ whole genome shotgun (WGS) entry which is preliminary data.</text>
</comment>
<dbReference type="AlphaFoldDB" id="A0A177NMG8"/>
<keyword evidence="1" id="KW-0472">Membrane</keyword>
<organism evidence="2 3">
    <name type="scientific">Methylomonas koyamae</name>
    <dbReference type="NCBI Taxonomy" id="702114"/>
    <lineage>
        <taxon>Bacteria</taxon>
        <taxon>Pseudomonadati</taxon>
        <taxon>Pseudomonadota</taxon>
        <taxon>Gammaproteobacteria</taxon>
        <taxon>Methylococcales</taxon>
        <taxon>Methylococcaceae</taxon>
        <taxon>Methylomonas</taxon>
    </lineage>
</organism>
<sequence>MQKTPNTPLWVFLALSSIETRRGALWLVWSSLLFTLYCVPWGHYFQGSAWVATMFLIEDWEWFAMMVPMTLWYWMSMRWVDKNGGWNTVSA</sequence>